<evidence type="ECO:0000313" key="2">
    <source>
        <dbReference type="Proteomes" id="UP001198830"/>
    </source>
</evidence>
<keyword evidence="2" id="KW-1185">Reference proteome</keyword>
<organism evidence="1 2">
    <name type="scientific">Sphingobium soli</name>
    <dbReference type="NCBI Taxonomy" id="1591116"/>
    <lineage>
        <taxon>Bacteria</taxon>
        <taxon>Pseudomonadati</taxon>
        <taxon>Pseudomonadota</taxon>
        <taxon>Alphaproteobacteria</taxon>
        <taxon>Sphingomonadales</taxon>
        <taxon>Sphingomonadaceae</taxon>
        <taxon>Sphingobium</taxon>
    </lineage>
</organism>
<gene>
    <name evidence="1" type="ORF">LL253_08180</name>
</gene>
<dbReference type="RefSeq" id="WP_228226867.1">
    <property type="nucleotide sequence ID" value="NZ_JAJGNP010000005.1"/>
</dbReference>
<reference evidence="1 2" key="1">
    <citation type="submission" date="2021-10" db="EMBL/GenBank/DDBJ databases">
        <title>The diversity and Nitrogen Metabolism of Culturable Nitrate-Utilizing Bacteria Within the Oxygen Minimum Zone of the Changjiang (Yangtze River)Estuary.</title>
        <authorList>
            <person name="Zhang D."/>
            <person name="Zheng J."/>
            <person name="Liu S."/>
            <person name="He W."/>
        </authorList>
    </citation>
    <scope>NUCLEOTIDE SEQUENCE [LARGE SCALE GENOMIC DNA]</scope>
    <source>
        <strain evidence="1 2">FXH275-2</strain>
    </source>
</reference>
<dbReference type="Proteomes" id="UP001198830">
    <property type="component" value="Unassembled WGS sequence"/>
</dbReference>
<dbReference type="EMBL" id="JAJGNP010000005">
    <property type="protein sequence ID" value="MCC4232667.1"/>
    <property type="molecule type" value="Genomic_DNA"/>
</dbReference>
<sequence length="57" mass="6527">MPVLPDHHPLTAELNILMKQIDAGTYVHPMEIWELAQALREEGAETWADRLAEHLPK</sequence>
<evidence type="ECO:0000313" key="1">
    <source>
        <dbReference type="EMBL" id="MCC4232667.1"/>
    </source>
</evidence>
<accession>A0ABS8H4N7</accession>
<name>A0ABS8H4N7_9SPHN</name>
<protein>
    <recommendedName>
        <fullName evidence="3">CopG family transcriptional regulator</fullName>
    </recommendedName>
</protein>
<comment type="caution">
    <text evidence="1">The sequence shown here is derived from an EMBL/GenBank/DDBJ whole genome shotgun (WGS) entry which is preliminary data.</text>
</comment>
<proteinExistence type="predicted"/>
<evidence type="ECO:0008006" key="3">
    <source>
        <dbReference type="Google" id="ProtNLM"/>
    </source>
</evidence>